<keyword evidence="3" id="KW-1185">Reference proteome</keyword>
<dbReference type="AlphaFoldDB" id="A0A0P1BRG8"/>
<dbReference type="Proteomes" id="UP000054845">
    <property type="component" value="Unassembled WGS sequence"/>
</dbReference>
<reference evidence="2 3" key="1">
    <citation type="submission" date="2014-09" db="EMBL/GenBank/DDBJ databases">
        <authorList>
            <person name="Magalhaes I.L.F."/>
            <person name="Oliveira U."/>
            <person name="Santos F.R."/>
            <person name="Vidigal T.H.D.A."/>
            <person name="Brescovit A.D."/>
            <person name="Santos A.J."/>
        </authorList>
    </citation>
    <scope>NUCLEOTIDE SEQUENCE [LARGE SCALE GENOMIC DNA]</scope>
</reference>
<protein>
    <submittedName>
        <fullName evidence="2">Uncharacterized protein</fullName>
    </submittedName>
</protein>
<evidence type="ECO:0000313" key="2">
    <source>
        <dbReference type="EMBL" id="CEH19159.1"/>
    </source>
</evidence>
<organism evidence="2 3">
    <name type="scientific">Ceraceosorus bombacis</name>
    <dbReference type="NCBI Taxonomy" id="401625"/>
    <lineage>
        <taxon>Eukaryota</taxon>
        <taxon>Fungi</taxon>
        <taxon>Dikarya</taxon>
        <taxon>Basidiomycota</taxon>
        <taxon>Ustilaginomycotina</taxon>
        <taxon>Exobasidiomycetes</taxon>
        <taxon>Ceraceosorales</taxon>
        <taxon>Ceraceosoraceae</taxon>
        <taxon>Ceraceosorus</taxon>
    </lineage>
</organism>
<evidence type="ECO:0000313" key="3">
    <source>
        <dbReference type="Proteomes" id="UP000054845"/>
    </source>
</evidence>
<sequence>MPMRDALAKVGGAAQTDELVSRWKGADARCSGQSVAPQPAHEMVGVKGMVVCNIETWVLRMWVFVYDDVMCSRFEEAWDASEQDDWSKVGFRCSRAAESPQASSSSKSGRECRGA</sequence>
<dbReference type="EMBL" id="CCYA01000277">
    <property type="protein sequence ID" value="CEH19159.1"/>
    <property type="molecule type" value="Genomic_DNA"/>
</dbReference>
<feature type="compositionally biased region" description="Low complexity" evidence="1">
    <location>
        <begin position="96"/>
        <end position="107"/>
    </location>
</feature>
<evidence type="ECO:0000256" key="1">
    <source>
        <dbReference type="SAM" id="MobiDB-lite"/>
    </source>
</evidence>
<proteinExistence type="predicted"/>
<name>A0A0P1BRG8_9BASI</name>
<accession>A0A0P1BRG8</accession>
<feature type="region of interest" description="Disordered" evidence="1">
    <location>
        <begin position="96"/>
        <end position="115"/>
    </location>
</feature>